<evidence type="ECO:0000259" key="4">
    <source>
        <dbReference type="PROSITE" id="PS01124"/>
    </source>
</evidence>
<accession>A0ABW5XHY7</accession>
<dbReference type="InterPro" id="IPR003313">
    <property type="entry name" value="AraC-bd"/>
</dbReference>
<dbReference type="InterPro" id="IPR018060">
    <property type="entry name" value="HTH_AraC"/>
</dbReference>
<keyword evidence="1" id="KW-0805">Transcription regulation</keyword>
<protein>
    <submittedName>
        <fullName evidence="5">AraC family transcriptional regulator</fullName>
    </submittedName>
</protein>
<dbReference type="InterPro" id="IPR020449">
    <property type="entry name" value="Tscrpt_reg_AraC-type_HTH"/>
</dbReference>
<comment type="caution">
    <text evidence="5">The sequence shown here is derived from an EMBL/GenBank/DDBJ whole genome shotgun (WGS) entry which is preliminary data.</text>
</comment>
<dbReference type="PRINTS" id="PR00032">
    <property type="entry name" value="HTHARAC"/>
</dbReference>
<dbReference type="InterPro" id="IPR014710">
    <property type="entry name" value="RmlC-like_jellyroll"/>
</dbReference>
<keyword evidence="2" id="KW-0238">DNA-binding</keyword>
<evidence type="ECO:0000313" key="6">
    <source>
        <dbReference type="Proteomes" id="UP001597601"/>
    </source>
</evidence>
<dbReference type="SUPFAM" id="SSF46689">
    <property type="entry name" value="Homeodomain-like"/>
    <property type="match status" value="1"/>
</dbReference>
<dbReference type="Pfam" id="PF02311">
    <property type="entry name" value="AraC_binding"/>
    <property type="match status" value="1"/>
</dbReference>
<feature type="domain" description="HTH araC/xylS-type" evidence="4">
    <location>
        <begin position="186"/>
        <end position="284"/>
    </location>
</feature>
<dbReference type="RefSeq" id="WP_377122307.1">
    <property type="nucleotide sequence ID" value="NZ_JBHUHN010000001.1"/>
</dbReference>
<dbReference type="InterPro" id="IPR009057">
    <property type="entry name" value="Homeodomain-like_sf"/>
</dbReference>
<dbReference type="EMBL" id="JBHUON010000001">
    <property type="protein sequence ID" value="MFD2863180.1"/>
    <property type="molecule type" value="Genomic_DNA"/>
</dbReference>
<dbReference type="Proteomes" id="UP001597601">
    <property type="component" value="Unassembled WGS sequence"/>
</dbReference>
<name>A0ABW5XHY7_9SPHI</name>
<dbReference type="InterPro" id="IPR037923">
    <property type="entry name" value="HTH-like"/>
</dbReference>
<dbReference type="Pfam" id="PF12833">
    <property type="entry name" value="HTH_18"/>
    <property type="match status" value="1"/>
</dbReference>
<reference evidence="6" key="1">
    <citation type="journal article" date="2019" name="Int. J. Syst. Evol. Microbiol.">
        <title>The Global Catalogue of Microorganisms (GCM) 10K type strain sequencing project: providing services to taxonomists for standard genome sequencing and annotation.</title>
        <authorList>
            <consortium name="The Broad Institute Genomics Platform"/>
            <consortium name="The Broad Institute Genome Sequencing Center for Infectious Disease"/>
            <person name="Wu L."/>
            <person name="Ma J."/>
        </authorList>
    </citation>
    <scope>NUCLEOTIDE SEQUENCE [LARGE SCALE GENOMIC DNA]</scope>
    <source>
        <strain evidence="6">KCTC 52232</strain>
    </source>
</reference>
<evidence type="ECO:0000256" key="1">
    <source>
        <dbReference type="ARBA" id="ARBA00023015"/>
    </source>
</evidence>
<dbReference type="Gene3D" id="1.10.10.60">
    <property type="entry name" value="Homeodomain-like"/>
    <property type="match status" value="1"/>
</dbReference>
<organism evidence="5 6">
    <name type="scientific">Mucilaginibacter antarcticus</name>
    <dbReference type="NCBI Taxonomy" id="1855725"/>
    <lineage>
        <taxon>Bacteria</taxon>
        <taxon>Pseudomonadati</taxon>
        <taxon>Bacteroidota</taxon>
        <taxon>Sphingobacteriia</taxon>
        <taxon>Sphingobacteriales</taxon>
        <taxon>Sphingobacteriaceae</taxon>
        <taxon>Mucilaginibacter</taxon>
    </lineage>
</organism>
<sequence>MIKIYNISDFSPFYNKEQQFMIAPFESLNRPTQFVWPHKHSFYEILWICEGESKHVVDDHEWKLSADNVYFISPGQVHRIETHSALKGHSIMFTEEFFILNFINNEALDRLAFLRNSYKNPHLTVNAETRASLEPVLQLMYAEFARNDYSRLALGSLMFVLLTGLERVYQSQQGTVITSAHIVLMDQFRYLLESGYAGQRPLGYYAQALHVTPHHLNAVIKKATGKTVTAVISDRIMLEAKRILVHTDTPIGQIAHQLGFNDFSYFSRLFKKRNQLSPDKYRAAMHVKNLPLCV</sequence>
<dbReference type="PANTHER" id="PTHR43280:SF32">
    <property type="entry name" value="TRANSCRIPTIONAL REGULATORY PROTEIN"/>
    <property type="match status" value="1"/>
</dbReference>
<keyword evidence="6" id="KW-1185">Reference proteome</keyword>
<dbReference type="SUPFAM" id="SSF51215">
    <property type="entry name" value="Regulatory protein AraC"/>
    <property type="match status" value="1"/>
</dbReference>
<keyword evidence="3" id="KW-0804">Transcription</keyword>
<dbReference type="Gene3D" id="2.60.120.10">
    <property type="entry name" value="Jelly Rolls"/>
    <property type="match status" value="1"/>
</dbReference>
<evidence type="ECO:0000256" key="2">
    <source>
        <dbReference type="ARBA" id="ARBA00023125"/>
    </source>
</evidence>
<dbReference type="SMART" id="SM00342">
    <property type="entry name" value="HTH_ARAC"/>
    <property type="match status" value="1"/>
</dbReference>
<evidence type="ECO:0000256" key="3">
    <source>
        <dbReference type="ARBA" id="ARBA00023163"/>
    </source>
</evidence>
<evidence type="ECO:0000313" key="5">
    <source>
        <dbReference type="EMBL" id="MFD2863180.1"/>
    </source>
</evidence>
<gene>
    <name evidence="5" type="ORF">ACFSYC_00650</name>
</gene>
<dbReference type="PANTHER" id="PTHR43280">
    <property type="entry name" value="ARAC-FAMILY TRANSCRIPTIONAL REGULATOR"/>
    <property type="match status" value="1"/>
</dbReference>
<proteinExistence type="predicted"/>
<dbReference type="PROSITE" id="PS01124">
    <property type="entry name" value="HTH_ARAC_FAMILY_2"/>
    <property type="match status" value="1"/>
</dbReference>